<organism evidence="3 5">
    <name type="scientific">Phytophthora infestans</name>
    <name type="common">Potato late blight agent</name>
    <name type="synonym">Botrytis infestans</name>
    <dbReference type="NCBI Taxonomy" id="4787"/>
    <lineage>
        <taxon>Eukaryota</taxon>
        <taxon>Sar</taxon>
        <taxon>Stramenopiles</taxon>
        <taxon>Oomycota</taxon>
        <taxon>Peronosporomycetes</taxon>
        <taxon>Peronosporales</taxon>
        <taxon>Peronosporaceae</taxon>
        <taxon>Phytophthora</taxon>
    </lineage>
</organism>
<sequence length="338" mass="39091">MADDQNNIRDAELANDSETPHFDALFAQYATSNGTFGTEHLGHLLLEMGFNAAPKVLDRALDDMDPNATGEISKLTFLEWFEENADDIDDAPAASAHSSLAVSCRSQQQDEAYSELQSAMLDAKKQRKQAENDAQLLANRLAHLRAEDVRAQKRIEEAKRRAREIEAVKKRNEDKLRAKQEALEQMQRDIKAQREYNTAVQSSARERRNQVIAGYTSQRAQLVQDARAERKTNLHHIRQQREMDRSWLAERSQEIRDKERRVIRQRQAVQKSYEKELVNKARDNLAQEHEKRLLSEKKIYSMEAEEAELIAKLRVTQEMQRAAYEELEFVMQDDGRAL</sequence>
<dbReference type="PROSITE" id="PS50222">
    <property type="entry name" value="EF_HAND_2"/>
    <property type="match status" value="1"/>
</dbReference>
<dbReference type="Gene3D" id="1.10.238.10">
    <property type="entry name" value="EF-hand"/>
    <property type="match status" value="1"/>
</dbReference>
<dbReference type="PANTHER" id="PTHR37473">
    <property type="entry name" value="EF-HAND DOMAIN-CONTAINING PROTEIN"/>
    <property type="match status" value="1"/>
</dbReference>
<gene>
    <name evidence="3" type="ORF">GN244_ATG14335</name>
    <name evidence="4" type="ORF">GN958_ATG04769</name>
</gene>
<accession>A0A833T4J2</accession>
<feature type="coiled-coil region" evidence="1">
    <location>
        <begin position="113"/>
        <end position="196"/>
    </location>
</feature>
<dbReference type="AlphaFoldDB" id="A0A833T4J2"/>
<dbReference type="Proteomes" id="UP000602510">
    <property type="component" value="Unassembled WGS sequence"/>
</dbReference>
<proteinExistence type="predicted"/>
<dbReference type="SUPFAM" id="SSF47473">
    <property type="entry name" value="EF-hand"/>
    <property type="match status" value="1"/>
</dbReference>
<feature type="domain" description="EF-hand" evidence="2">
    <location>
        <begin position="52"/>
        <end position="87"/>
    </location>
</feature>
<evidence type="ECO:0000313" key="4">
    <source>
        <dbReference type="EMBL" id="KAF4146103.1"/>
    </source>
</evidence>
<keyword evidence="1" id="KW-0175">Coiled coil</keyword>
<dbReference type="InterPro" id="IPR011992">
    <property type="entry name" value="EF-hand-dom_pair"/>
</dbReference>
<evidence type="ECO:0000313" key="5">
    <source>
        <dbReference type="Proteomes" id="UP000602510"/>
    </source>
</evidence>
<dbReference type="GO" id="GO:0005509">
    <property type="term" value="F:calcium ion binding"/>
    <property type="evidence" value="ECO:0007669"/>
    <property type="project" value="InterPro"/>
</dbReference>
<keyword evidence="5" id="KW-1185">Reference proteome</keyword>
<comment type="caution">
    <text evidence="3">The sequence shown here is derived from an EMBL/GenBank/DDBJ whole genome shotgun (WGS) entry which is preliminary data.</text>
</comment>
<dbReference type="OMA" id="EMDRSWL"/>
<dbReference type="EMBL" id="JAACNO010000648">
    <property type="protein sequence ID" value="KAF4146103.1"/>
    <property type="molecule type" value="Genomic_DNA"/>
</dbReference>
<dbReference type="Proteomes" id="UP000704712">
    <property type="component" value="Unassembled WGS sequence"/>
</dbReference>
<dbReference type="EMBL" id="WSZM01000410">
    <property type="protein sequence ID" value="KAF4033701.1"/>
    <property type="molecule type" value="Genomic_DNA"/>
</dbReference>
<dbReference type="InterPro" id="IPR002048">
    <property type="entry name" value="EF_hand_dom"/>
</dbReference>
<protein>
    <recommendedName>
        <fullName evidence="2">EF-hand domain-containing protein</fullName>
    </recommendedName>
</protein>
<evidence type="ECO:0000313" key="3">
    <source>
        <dbReference type="EMBL" id="KAF4033701.1"/>
    </source>
</evidence>
<evidence type="ECO:0000256" key="1">
    <source>
        <dbReference type="SAM" id="Coils"/>
    </source>
</evidence>
<evidence type="ECO:0000259" key="2">
    <source>
        <dbReference type="PROSITE" id="PS50222"/>
    </source>
</evidence>
<reference evidence="3" key="1">
    <citation type="submission" date="2020-04" db="EMBL/GenBank/DDBJ databases">
        <title>Hybrid Assembly of Korean Phytophthora infestans isolates.</title>
        <authorList>
            <person name="Prokchorchik M."/>
            <person name="Lee Y."/>
            <person name="Seo J."/>
            <person name="Cho J.-H."/>
            <person name="Park Y.-E."/>
            <person name="Jang D.-C."/>
            <person name="Im J.-S."/>
            <person name="Choi J.-G."/>
            <person name="Park H.-J."/>
            <person name="Lee G.-B."/>
            <person name="Lee Y.-G."/>
            <person name="Hong S.-Y."/>
            <person name="Cho K."/>
            <person name="Sohn K.H."/>
        </authorList>
    </citation>
    <scope>NUCLEOTIDE SEQUENCE</scope>
    <source>
        <strain evidence="3">KR_1_A1</strain>
        <strain evidence="4">KR_2_A2</strain>
    </source>
</reference>
<dbReference type="PANTHER" id="PTHR37473:SF1">
    <property type="entry name" value="EF-HAND DOMAIN-CONTAINING PROTEIN"/>
    <property type="match status" value="1"/>
</dbReference>
<name>A0A833T4J2_PHYIN</name>